<dbReference type="RefSeq" id="WP_190180759.1">
    <property type="nucleotide sequence ID" value="NZ_BMVF01000019.1"/>
</dbReference>
<dbReference type="NCBIfam" id="TIGR03083">
    <property type="entry name" value="maleylpyruvate isomerase family mycothiol-dependent enzyme"/>
    <property type="match status" value="1"/>
</dbReference>
<dbReference type="SUPFAM" id="SSF109854">
    <property type="entry name" value="DinB/YfiT-like putative metalloenzymes"/>
    <property type="match status" value="1"/>
</dbReference>
<evidence type="ECO:0000313" key="2">
    <source>
        <dbReference type="EMBL" id="GHD94855.1"/>
    </source>
</evidence>
<organism evidence="2 3">
    <name type="scientific">Streptomyces naganishii JCM 4654</name>
    <dbReference type="NCBI Taxonomy" id="1306179"/>
    <lineage>
        <taxon>Bacteria</taxon>
        <taxon>Bacillati</taxon>
        <taxon>Actinomycetota</taxon>
        <taxon>Actinomycetes</taxon>
        <taxon>Kitasatosporales</taxon>
        <taxon>Streptomycetaceae</taxon>
        <taxon>Streptomyces</taxon>
    </lineage>
</organism>
<dbReference type="InterPro" id="IPR017517">
    <property type="entry name" value="Maleyloyr_isom"/>
</dbReference>
<evidence type="ECO:0000313" key="3">
    <source>
        <dbReference type="Proteomes" id="UP000608955"/>
    </source>
</evidence>
<sequence length="195" mass="20768">MNAIDPRPVYARATEQAAALIGTVRPEQLAGPTPCTEFDVRGLLSHMVGGTLRIAVVGEGGDGLAVHPFAEGVGDEDWAAAYDEVRTRVLKAWEADDRMTATVRVPWGEVPGAAALSGYVMELVTHTWDLSESLGHPVELDPELAEFALGIARRVLPDEQRDEQTPFASAVPAGEGAGAYGRLAAWLGREPLSRA</sequence>
<dbReference type="AlphaFoldDB" id="A0A918Y9M3"/>
<dbReference type="InterPro" id="IPR034660">
    <property type="entry name" value="DinB/YfiT-like"/>
</dbReference>
<comment type="caution">
    <text evidence="2">The sequence shown here is derived from an EMBL/GenBank/DDBJ whole genome shotgun (WGS) entry which is preliminary data.</text>
</comment>
<reference evidence="2" key="2">
    <citation type="submission" date="2020-09" db="EMBL/GenBank/DDBJ databases">
        <authorList>
            <person name="Sun Q."/>
            <person name="Ohkuma M."/>
        </authorList>
    </citation>
    <scope>NUCLEOTIDE SEQUENCE</scope>
    <source>
        <strain evidence="2">JCM 4654</strain>
    </source>
</reference>
<dbReference type="NCBIfam" id="TIGR03086">
    <property type="entry name" value="TIGR03086 family metal-binding protein"/>
    <property type="match status" value="1"/>
</dbReference>
<dbReference type="Pfam" id="PF11716">
    <property type="entry name" value="MDMPI_N"/>
    <property type="match status" value="1"/>
</dbReference>
<name>A0A918Y9M3_9ACTN</name>
<accession>A0A918Y9M3</accession>
<dbReference type="EMBL" id="BMVF01000019">
    <property type="protein sequence ID" value="GHD94855.1"/>
    <property type="molecule type" value="Genomic_DNA"/>
</dbReference>
<dbReference type="Gene3D" id="1.20.120.450">
    <property type="entry name" value="dinb family like domain"/>
    <property type="match status" value="1"/>
</dbReference>
<dbReference type="InterPro" id="IPR017520">
    <property type="entry name" value="CHP03086"/>
</dbReference>
<protein>
    <submittedName>
        <fullName evidence="2">TIGR03086 family protein</fullName>
    </submittedName>
</protein>
<proteinExistence type="predicted"/>
<evidence type="ECO:0000259" key="1">
    <source>
        <dbReference type="Pfam" id="PF11716"/>
    </source>
</evidence>
<reference evidence="2" key="1">
    <citation type="journal article" date="2014" name="Int. J. Syst. Evol. Microbiol.">
        <title>Complete genome sequence of Corynebacterium casei LMG S-19264T (=DSM 44701T), isolated from a smear-ripened cheese.</title>
        <authorList>
            <consortium name="US DOE Joint Genome Institute (JGI-PGF)"/>
            <person name="Walter F."/>
            <person name="Albersmeier A."/>
            <person name="Kalinowski J."/>
            <person name="Ruckert C."/>
        </authorList>
    </citation>
    <scope>NUCLEOTIDE SEQUENCE</scope>
    <source>
        <strain evidence="2">JCM 4654</strain>
    </source>
</reference>
<feature type="domain" description="Mycothiol-dependent maleylpyruvate isomerase metal-binding" evidence="1">
    <location>
        <begin position="11"/>
        <end position="130"/>
    </location>
</feature>
<gene>
    <name evidence="2" type="ORF">GCM10010508_57260</name>
</gene>
<dbReference type="Proteomes" id="UP000608955">
    <property type="component" value="Unassembled WGS sequence"/>
</dbReference>
<dbReference type="GO" id="GO:0046872">
    <property type="term" value="F:metal ion binding"/>
    <property type="evidence" value="ECO:0007669"/>
    <property type="project" value="InterPro"/>
</dbReference>
<keyword evidence="3" id="KW-1185">Reference proteome</keyword>
<dbReference type="InterPro" id="IPR024344">
    <property type="entry name" value="MDMPI_metal-binding"/>
</dbReference>